<evidence type="ECO:0000313" key="2">
    <source>
        <dbReference type="Proteomes" id="UP001276659"/>
    </source>
</evidence>
<comment type="caution">
    <text evidence="1">The sequence shown here is derived from an EMBL/GenBank/DDBJ whole genome shotgun (WGS) entry which is preliminary data.</text>
</comment>
<accession>A0AAD9Z6C4</accession>
<reference evidence="1" key="1">
    <citation type="submission" date="2022-11" db="EMBL/GenBank/DDBJ databases">
        <title>Chromosomal genome sequence assembly and mating type (MAT) locus characterization of the leprose asexual lichenized fungus Lepraria neglecta (Nyl.) Erichsen.</title>
        <authorList>
            <person name="Allen J.L."/>
            <person name="Pfeffer B."/>
        </authorList>
    </citation>
    <scope>NUCLEOTIDE SEQUENCE</scope>
    <source>
        <strain evidence="1">Allen 5258</strain>
    </source>
</reference>
<dbReference type="AlphaFoldDB" id="A0AAD9Z6C4"/>
<name>A0AAD9Z6C4_9LECA</name>
<dbReference type="EMBL" id="JASNWA010000007">
    <property type="protein sequence ID" value="KAK3172424.1"/>
    <property type="molecule type" value="Genomic_DNA"/>
</dbReference>
<dbReference type="Proteomes" id="UP001276659">
    <property type="component" value="Unassembled WGS sequence"/>
</dbReference>
<organism evidence="1 2">
    <name type="scientific">Lepraria neglecta</name>
    <dbReference type="NCBI Taxonomy" id="209136"/>
    <lineage>
        <taxon>Eukaryota</taxon>
        <taxon>Fungi</taxon>
        <taxon>Dikarya</taxon>
        <taxon>Ascomycota</taxon>
        <taxon>Pezizomycotina</taxon>
        <taxon>Lecanoromycetes</taxon>
        <taxon>OSLEUM clade</taxon>
        <taxon>Lecanoromycetidae</taxon>
        <taxon>Lecanorales</taxon>
        <taxon>Lecanorineae</taxon>
        <taxon>Stereocaulaceae</taxon>
        <taxon>Lepraria</taxon>
    </lineage>
</organism>
<evidence type="ECO:0000313" key="1">
    <source>
        <dbReference type="EMBL" id="KAK3172424.1"/>
    </source>
</evidence>
<keyword evidence="2" id="KW-1185">Reference proteome</keyword>
<proteinExistence type="predicted"/>
<protein>
    <submittedName>
        <fullName evidence="1">Uncharacterized protein</fullName>
    </submittedName>
</protein>
<gene>
    <name evidence="1" type="ORF">OEA41_005746</name>
</gene>
<sequence length="169" mass="18853">MIVFDSLVIDYTSSFLTVTWQDTYGPFSLRKGGFVDANLGARLPRDCQYWVAMEESIASLVHSINRARDKLPPPGLHGNQLIFLGELGADALLRSFLHDAFTGTPFDFDNVVIHDAFDPVFASALSAAGVEKAVMDAPEPYHCLQQGECEELRERVYEEAKRSNIKNEL</sequence>